<dbReference type="AlphaFoldDB" id="A0A6G1GSJ0"/>
<feature type="compositionally biased region" description="Acidic residues" evidence="1">
    <location>
        <begin position="46"/>
        <end position="59"/>
    </location>
</feature>
<feature type="region of interest" description="Disordered" evidence="1">
    <location>
        <begin position="1"/>
        <end position="21"/>
    </location>
</feature>
<organism evidence="2 3">
    <name type="scientific">Aulographum hederae CBS 113979</name>
    <dbReference type="NCBI Taxonomy" id="1176131"/>
    <lineage>
        <taxon>Eukaryota</taxon>
        <taxon>Fungi</taxon>
        <taxon>Dikarya</taxon>
        <taxon>Ascomycota</taxon>
        <taxon>Pezizomycotina</taxon>
        <taxon>Dothideomycetes</taxon>
        <taxon>Pleosporomycetidae</taxon>
        <taxon>Aulographales</taxon>
        <taxon>Aulographaceae</taxon>
    </lineage>
</organism>
<dbReference type="Proteomes" id="UP000800041">
    <property type="component" value="Unassembled WGS sequence"/>
</dbReference>
<evidence type="ECO:0000313" key="3">
    <source>
        <dbReference type="Proteomes" id="UP000800041"/>
    </source>
</evidence>
<evidence type="ECO:0000313" key="2">
    <source>
        <dbReference type="EMBL" id="KAF1983719.1"/>
    </source>
</evidence>
<feature type="compositionally biased region" description="Basic and acidic residues" evidence="1">
    <location>
        <begin position="10"/>
        <end position="20"/>
    </location>
</feature>
<sequence length="74" mass="7754">MASLSGTRTESGHKNGDKSEVVTITRSVANAGPDVPSEGVCGIEEAESPSDSLEMLELEDVSRDAANSPRLPRL</sequence>
<feature type="region of interest" description="Disordered" evidence="1">
    <location>
        <begin position="46"/>
        <end position="74"/>
    </location>
</feature>
<keyword evidence="3" id="KW-1185">Reference proteome</keyword>
<accession>A0A6G1GSJ0</accession>
<feature type="non-terminal residue" evidence="2">
    <location>
        <position position="74"/>
    </location>
</feature>
<proteinExistence type="predicted"/>
<gene>
    <name evidence="2" type="ORF">K402DRAFT_396462</name>
</gene>
<reference evidence="2" key="1">
    <citation type="journal article" date="2020" name="Stud. Mycol.">
        <title>101 Dothideomycetes genomes: a test case for predicting lifestyles and emergence of pathogens.</title>
        <authorList>
            <person name="Haridas S."/>
            <person name="Albert R."/>
            <person name="Binder M."/>
            <person name="Bloem J."/>
            <person name="Labutti K."/>
            <person name="Salamov A."/>
            <person name="Andreopoulos B."/>
            <person name="Baker S."/>
            <person name="Barry K."/>
            <person name="Bills G."/>
            <person name="Bluhm B."/>
            <person name="Cannon C."/>
            <person name="Castanera R."/>
            <person name="Culley D."/>
            <person name="Daum C."/>
            <person name="Ezra D."/>
            <person name="Gonzalez J."/>
            <person name="Henrissat B."/>
            <person name="Kuo A."/>
            <person name="Liang C."/>
            <person name="Lipzen A."/>
            <person name="Lutzoni F."/>
            <person name="Magnuson J."/>
            <person name="Mondo S."/>
            <person name="Nolan M."/>
            <person name="Ohm R."/>
            <person name="Pangilinan J."/>
            <person name="Park H.-J."/>
            <person name="Ramirez L."/>
            <person name="Alfaro M."/>
            <person name="Sun H."/>
            <person name="Tritt A."/>
            <person name="Yoshinaga Y."/>
            <person name="Zwiers L.-H."/>
            <person name="Turgeon B."/>
            <person name="Goodwin S."/>
            <person name="Spatafora J."/>
            <person name="Crous P."/>
            <person name="Grigoriev I."/>
        </authorList>
    </citation>
    <scope>NUCLEOTIDE SEQUENCE</scope>
    <source>
        <strain evidence="2">CBS 113979</strain>
    </source>
</reference>
<dbReference type="EMBL" id="ML977173">
    <property type="protein sequence ID" value="KAF1983719.1"/>
    <property type="molecule type" value="Genomic_DNA"/>
</dbReference>
<protein>
    <submittedName>
        <fullName evidence="2">Uncharacterized protein</fullName>
    </submittedName>
</protein>
<evidence type="ECO:0000256" key="1">
    <source>
        <dbReference type="SAM" id="MobiDB-lite"/>
    </source>
</evidence>
<name>A0A6G1GSJ0_9PEZI</name>